<dbReference type="AlphaFoldDB" id="A0A6J5UD77"/>
<proteinExistence type="predicted"/>
<dbReference type="EMBL" id="CAEKDK010000003">
    <property type="protein sequence ID" value="CAB4272218.1"/>
    <property type="molecule type" value="Genomic_DNA"/>
</dbReference>
<sequence length="110" mass="13203">MEVQWCMLKALIWMEIKWPRYQMVFRTCRIYEEEFKLLKMEWWKRKGIFPQIRSVKSGSGNEILTKDIILDQISECSSYGISRRDTIEADGQMLELWETTDQDASIDLMI</sequence>
<accession>A0A6J5UD77</accession>
<reference evidence="1 2" key="1">
    <citation type="submission" date="2020-05" db="EMBL/GenBank/DDBJ databases">
        <authorList>
            <person name="Campoy J."/>
            <person name="Schneeberger K."/>
            <person name="Spophaly S."/>
        </authorList>
    </citation>
    <scope>NUCLEOTIDE SEQUENCE [LARGE SCALE GENOMIC DNA]</scope>
    <source>
        <strain evidence="1">PruArmRojPasFocal</strain>
    </source>
</reference>
<gene>
    <name evidence="1" type="ORF">CURHAP_LOCUS18783</name>
</gene>
<evidence type="ECO:0000313" key="2">
    <source>
        <dbReference type="Proteomes" id="UP000507222"/>
    </source>
</evidence>
<evidence type="ECO:0000313" key="1">
    <source>
        <dbReference type="EMBL" id="CAB4272218.1"/>
    </source>
</evidence>
<organism evidence="1 2">
    <name type="scientific">Prunus armeniaca</name>
    <name type="common">Apricot</name>
    <name type="synonym">Armeniaca vulgaris</name>
    <dbReference type="NCBI Taxonomy" id="36596"/>
    <lineage>
        <taxon>Eukaryota</taxon>
        <taxon>Viridiplantae</taxon>
        <taxon>Streptophyta</taxon>
        <taxon>Embryophyta</taxon>
        <taxon>Tracheophyta</taxon>
        <taxon>Spermatophyta</taxon>
        <taxon>Magnoliopsida</taxon>
        <taxon>eudicotyledons</taxon>
        <taxon>Gunneridae</taxon>
        <taxon>Pentapetalae</taxon>
        <taxon>rosids</taxon>
        <taxon>fabids</taxon>
        <taxon>Rosales</taxon>
        <taxon>Rosaceae</taxon>
        <taxon>Amygdaloideae</taxon>
        <taxon>Amygdaleae</taxon>
        <taxon>Prunus</taxon>
    </lineage>
</organism>
<name>A0A6J5UD77_PRUAR</name>
<protein>
    <submittedName>
        <fullName evidence="1">Uncharacterized protein</fullName>
    </submittedName>
</protein>
<dbReference type="Proteomes" id="UP000507222">
    <property type="component" value="Unassembled WGS sequence"/>
</dbReference>